<dbReference type="EMBL" id="WTVA01000015">
    <property type="protein sequence ID" value="MZR24134.1"/>
    <property type="molecule type" value="Genomic_DNA"/>
</dbReference>
<dbReference type="RefSeq" id="WP_161340592.1">
    <property type="nucleotide sequence ID" value="NZ_JBHSDG010000003.1"/>
</dbReference>
<name>A0A845MQG8_9PROT</name>
<reference evidence="1 2" key="1">
    <citation type="journal article" date="2014" name="Int. J. Syst. Evol. Microbiol.">
        <title>Sneathiella chungangensis sp. nov., isolated from a marine sand, and emended description of the genus Sneathiella.</title>
        <authorList>
            <person name="Siamphan C."/>
            <person name="Kim H."/>
            <person name="Lee J.S."/>
            <person name="Kim W."/>
        </authorList>
    </citation>
    <scope>NUCLEOTIDE SEQUENCE [LARGE SCALE GENOMIC DNA]</scope>
    <source>
        <strain evidence="1 2">KCTC 32476</strain>
    </source>
</reference>
<comment type="caution">
    <text evidence="1">The sequence shown here is derived from an EMBL/GenBank/DDBJ whole genome shotgun (WGS) entry which is preliminary data.</text>
</comment>
<proteinExistence type="predicted"/>
<protein>
    <submittedName>
        <fullName evidence="1">Uncharacterized protein</fullName>
    </submittedName>
</protein>
<organism evidence="1 2">
    <name type="scientific">Sneathiella chungangensis</name>
    <dbReference type="NCBI Taxonomy" id="1418234"/>
    <lineage>
        <taxon>Bacteria</taxon>
        <taxon>Pseudomonadati</taxon>
        <taxon>Pseudomonadota</taxon>
        <taxon>Alphaproteobacteria</taxon>
        <taxon>Sneathiellales</taxon>
        <taxon>Sneathiellaceae</taxon>
        <taxon>Sneathiella</taxon>
    </lineage>
</organism>
<dbReference type="Proteomes" id="UP000445696">
    <property type="component" value="Unassembled WGS sequence"/>
</dbReference>
<accession>A0A845MQG8</accession>
<sequence length="250" mass="28730">MIDELSFLDDHYELPEAFRYIAYGSAEINADVNFVSGWEAEHCREFPVSELYKHQLYAIDVLRKVAYAGKLHVRGTQKASDSEIDLDRYIFERFSFDPTIATSIDPDAQLAGGLALREGKGYYDNGIGDIYQIRFIKDEIHELRERVAKELKRRIYNQTWINDLPTLGNSNKKDGKAKKSAGRPSIRDDWFPLVKKYVDGLENEQDEPSPTNIEMANSIIQELVQGGYHQKRLPKAKTIADEIGRQKKTR</sequence>
<evidence type="ECO:0000313" key="1">
    <source>
        <dbReference type="EMBL" id="MZR24134.1"/>
    </source>
</evidence>
<keyword evidence="2" id="KW-1185">Reference proteome</keyword>
<gene>
    <name evidence="1" type="ORF">GQF03_17505</name>
</gene>
<dbReference type="AlphaFoldDB" id="A0A845MQG8"/>
<evidence type="ECO:0000313" key="2">
    <source>
        <dbReference type="Proteomes" id="UP000445696"/>
    </source>
</evidence>